<evidence type="ECO:0000256" key="2">
    <source>
        <dbReference type="ARBA" id="ARBA00001946"/>
    </source>
</evidence>
<dbReference type="RefSeq" id="WP_188913527.1">
    <property type="nucleotide sequence ID" value="NZ_BMMF01000007.1"/>
</dbReference>
<dbReference type="Proteomes" id="UP000600449">
    <property type="component" value="Unassembled WGS sequence"/>
</dbReference>
<gene>
    <name evidence="9" type="ORF">GCM10011322_25520</name>
</gene>
<evidence type="ECO:0000256" key="5">
    <source>
        <dbReference type="ARBA" id="ARBA00022801"/>
    </source>
</evidence>
<dbReference type="GO" id="GO:0000287">
    <property type="term" value="F:magnesium ion binding"/>
    <property type="evidence" value="ECO:0007669"/>
    <property type="project" value="InterPro"/>
</dbReference>
<dbReference type="AlphaFoldDB" id="A0A917QA19"/>
<sequence length="208" mass="23154">MTESEFLDLARTRLSPEPIGRLALARGDHDLNAGAPRARDPKRAAVLIPVVRREAGPTLLLTVRSSRLRAHSGQIAFPGGRIDESDACAWHAALREAHEEIGLEARFVERLGYSDTYLSTTGYLVTPVVGLVSEGFTLTLNPAEVTEVFEIPLAYAFDEANQELQVRCWNGHLRRFYAIAHENHYIWGVTAGILRHLYERLATKEPVA</sequence>
<dbReference type="InterPro" id="IPR000059">
    <property type="entry name" value="NUDIX_hydrolase_NudL_CS"/>
</dbReference>
<keyword evidence="6" id="KW-0460">Magnesium</keyword>
<evidence type="ECO:0000259" key="8">
    <source>
        <dbReference type="PROSITE" id="PS51462"/>
    </source>
</evidence>
<dbReference type="CDD" id="cd03426">
    <property type="entry name" value="NUDIX_CoAse_Nudt7"/>
    <property type="match status" value="1"/>
</dbReference>
<evidence type="ECO:0000256" key="1">
    <source>
        <dbReference type="ARBA" id="ARBA00001936"/>
    </source>
</evidence>
<evidence type="ECO:0000256" key="4">
    <source>
        <dbReference type="ARBA" id="ARBA00022723"/>
    </source>
</evidence>
<evidence type="ECO:0000256" key="6">
    <source>
        <dbReference type="ARBA" id="ARBA00022842"/>
    </source>
</evidence>
<dbReference type="InterPro" id="IPR000086">
    <property type="entry name" value="NUDIX_hydrolase_dom"/>
</dbReference>
<dbReference type="GO" id="GO:0009132">
    <property type="term" value="P:nucleoside diphosphate metabolic process"/>
    <property type="evidence" value="ECO:0007669"/>
    <property type="project" value="InterPro"/>
</dbReference>
<comment type="similarity">
    <text evidence="3">Belongs to the Nudix hydrolase family. PCD1 subfamily.</text>
</comment>
<evidence type="ECO:0000256" key="3">
    <source>
        <dbReference type="ARBA" id="ARBA00006506"/>
    </source>
</evidence>
<evidence type="ECO:0000313" key="9">
    <source>
        <dbReference type="EMBL" id="GGK37349.1"/>
    </source>
</evidence>
<dbReference type="InterPro" id="IPR015797">
    <property type="entry name" value="NUDIX_hydrolase-like_dom_sf"/>
</dbReference>
<dbReference type="Gene3D" id="3.90.79.10">
    <property type="entry name" value="Nucleoside Triphosphate Pyrophosphohydrolase"/>
    <property type="match status" value="1"/>
</dbReference>
<keyword evidence="7" id="KW-0464">Manganese</keyword>
<dbReference type="PROSITE" id="PS01293">
    <property type="entry name" value="NUDIX_COA"/>
    <property type="match status" value="1"/>
</dbReference>
<dbReference type="Pfam" id="PF00293">
    <property type="entry name" value="NUDIX"/>
    <property type="match status" value="1"/>
</dbReference>
<name>A0A917QA19_9HYPH</name>
<protein>
    <submittedName>
        <fullName evidence="9">Coenzyme A pyrophosphatase</fullName>
    </submittedName>
</protein>
<dbReference type="SUPFAM" id="SSF55811">
    <property type="entry name" value="Nudix"/>
    <property type="match status" value="1"/>
</dbReference>
<comment type="cofactor">
    <cofactor evidence="2">
        <name>Mg(2+)</name>
        <dbReference type="ChEBI" id="CHEBI:18420"/>
    </cofactor>
</comment>
<reference evidence="9 10" key="1">
    <citation type="journal article" date="2014" name="Int. J. Syst. Evol. Microbiol.">
        <title>Complete genome sequence of Corynebacterium casei LMG S-19264T (=DSM 44701T), isolated from a smear-ripened cheese.</title>
        <authorList>
            <consortium name="US DOE Joint Genome Institute (JGI-PGF)"/>
            <person name="Walter F."/>
            <person name="Albersmeier A."/>
            <person name="Kalinowski J."/>
            <person name="Ruckert C."/>
        </authorList>
    </citation>
    <scope>NUCLEOTIDE SEQUENCE [LARGE SCALE GENOMIC DNA]</scope>
    <source>
        <strain evidence="9 10">CGMCC 1.9161</strain>
    </source>
</reference>
<comment type="cofactor">
    <cofactor evidence="1">
        <name>Mn(2+)</name>
        <dbReference type="ChEBI" id="CHEBI:29035"/>
    </cofactor>
</comment>
<dbReference type="GO" id="GO:0030145">
    <property type="term" value="F:manganese ion binding"/>
    <property type="evidence" value="ECO:0007669"/>
    <property type="project" value="InterPro"/>
</dbReference>
<dbReference type="GO" id="GO:0010945">
    <property type="term" value="F:coenzyme A diphosphatase activity"/>
    <property type="evidence" value="ECO:0007669"/>
    <property type="project" value="InterPro"/>
</dbReference>
<keyword evidence="5" id="KW-0378">Hydrolase</keyword>
<dbReference type="PANTHER" id="PTHR12992:SF11">
    <property type="entry name" value="MITOCHONDRIAL COENZYME A DIPHOSPHATASE NUDT8"/>
    <property type="match status" value="1"/>
</dbReference>
<comment type="caution">
    <text evidence="9">The sequence shown here is derived from an EMBL/GenBank/DDBJ whole genome shotgun (WGS) entry which is preliminary data.</text>
</comment>
<dbReference type="NCBIfam" id="NF007980">
    <property type="entry name" value="PRK10707.1"/>
    <property type="match status" value="1"/>
</dbReference>
<dbReference type="PROSITE" id="PS51462">
    <property type="entry name" value="NUDIX"/>
    <property type="match status" value="1"/>
</dbReference>
<proteinExistence type="inferred from homology"/>
<organism evidence="9 10">
    <name type="scientific">Salinarimonas ramus</name>
    <dbReference type="NCBI Taxonomy" id="690164"/>
    <lineage>
        <taxon>Bacteria</taxon>
        <taxon>Pseudomonadati</taxon>
        <taxon>Pseudomonadota</taxon>
        <taxon>Alphaproteobacteria</taxon>
        <taxon>Hyphomicrobiales</taxon>
        <taxon>Salinarimonadaceae</taxon>
        <taxon>Salinarimonas</taxon>
    </lineage>
</organism>
<evidence type="ECO:0000256" key="7">
    <source>
        <dbReference type="ARBA" id="ARBA00023211"/>
    </source>
</evidence>
<accession>A0A917QA19</accession>
<keyword evidence="4" id="KW-0479">Metal-binding</keyword>
<feature type="domain" description="Nudix hydrolase" evidence="8">
    <location>
        <begin position="41"/>
        <end position="172"/>
    </location>
</feature>
<evidence type="ECO:0000313" key="10">
    <source>
        <dbReference type="Proteomes" id="UP000600449"/>
    </source>
</evidence>
<dbReference type="EMBL" id="BMMF01000007">
    <property type="protein sequence ID" value="GGK37349.1"/>
    <property type="molecule type" value="Genomic_DNA"/>
</dbReference>
<keyword evidence="10" id="KW-1185">Reference proteome</keyword>
<dbReference type="InterPro" id="IPR045121">
    <property type="entry name" value="CoAse"/>
</dbReference>
<dbReference type="PANTHER" id="PTHR12992">
    <property type="entry name" value="NUDIX HYDROLASE"/>
    <property type="match status" value="1"/>
</dbReference>